<proteinExistence type="predicted"/>
<name>A0A0D2GN65_9BACT</name>
<feature type="region of interest" description="Disordered" evidence="1">
    <location>
        <begin position="157"/>
        <end position="178"/>
    </location>
</feature>
<evidence type="ECO:0000256" key="1">
    <source>
        <dbReference type="SAM" id="MobiDB-lite"/>
    </source>
</evidence>
<dbReference type="STRING" id="1429043.X474_00885"/>
<protein>
    <submittedName>
        <fullName evidence="2">Uncharacterized protein</fullName>
    </submittedName>
</protein>
<evidence type="ECO:0000313" key="2">
    <source>
        <dbReference type="EMBL" id="KIX16067.1"/>
    </source>
</evidence>
<sequence>MWGQMISGLKQCGGLHLLRWPRDPSYALAELLADLAAHHINIVFATTAFDSSSSQQVILAVPAQAGPLALKLAALRAQMLGLKRPVLERDATALNLYPRGRGLMLPARIWQVLKKKNVFPLGLGTSLAALTLVLQEEHLMEALDTLPLALGLPSGASPSDAGLESPLPGKDKTTPSPEISTRYAEKPIMVYHLDPETGTALLSGICEEPLDAFACVKGELTARTVFFSGFKDNGCFRFLACAPFQDLHLLQNEFKDSGLLPEENPQPVSLFHLQGPHFGDRPGIASTAFAALEQVGVRPLAFAAVMHSLFLFINPQKTSHALKGLSHYFCTP</sequence>
<keyword evidence="3" id="KW-1185">Reference proteome</keyword>
<gene>
    <name evidence="2" type="ORF">X474_00885</name>
</gene>
<accession>A0A0D2GN65</accession>
<dbReference type="EMBL" id="AZAC01000001">
    <property type="protein sequence ID" value="KIX16067.1"/>
    <property type="molecule type" value="Genomic_DNA"/>
</dbReference>
<evidence type="ECO:0000313" key="3">
    <source>
        <dbReference type="Proteomes" id="UP000032233"/>
    </source>
</evidence>
<dbReference type="AlphaFoldDB" id="A0A0D2GN65"/>
<dbReference type="InParanoid" id="A0A0D2GN65"/>
<comment type="caution">
    <text evidence="2">The sequence shown here is derived from an EMBL/GenBank/DDBJ whole genome shotgun (WGS) entry which is preliminary data.</text>
</comment>
<dbReference type="Proteomes" id="UP000032233">
    <property type="component" value="Unassembled WGS sequence"/>
</dbReference>
<organism evidence="2 3">
    <name type="scientific">Dethiosulfatarculus sandiegensis</name>
    <dbReference type="NCBI Taxonomy" id="1429043"/>
    <lineage>
        <taxon>Bacteria</taxon>
        <taxon>Pseudomonadati</taxon>
        <taxon>Thermodesulfobacteriota</taxon>
        <taxon>Desulfarculia</taxon>
        <taxon>Desulfarculales</taxon>
        <taxon>Desulfarculaceae</taxon>
        <taxon>Dethiosulfatarculus</taxon>
    </lineage>
</organism>
<reference evidence="2 3" key="1">
    <citation type="submission" date="2013-11" db="EMBL/GenBank/DDBJ databases">
        <title>Metagenomic analysis of a methanogenic consortium involved in long chain n-alkane degradation.</title>
        <authorList>
            <person name="Davidova I.A."/>
            <person name="Callaghan A.V."/>
            <person name="Wawrik B."/>
            <person name="Pruitt S."/>
            <person name="Marks C."/>
            <person name="Duncan K.E."/>
            <person name="Suflita J.M."/>
        </authorList>
    </citation>
    <scope>NUCLEOTIDE SEQUENCE [LARGE SCALE GENOMIC DNA]</scope>
    <source>
        <strain evidence="2 3">SPR</strain>
    </source>
</reference>